<dbReference type="Pfam" id="PF07727">
    <property type="entry name" value="RVT_2"/>
    <property type="match status" value="1"/>
</dbReference>
<dbReference type="PANTHER" id="PTHR11439">
    <property type="entry name" value="GAG-POL-RELATED RETROTRANSPOSON"/>
    <property type="match status" value="1"/>
</dbReference>
<accession>A0ABQ4WVY5</accession>
<dbReference type="CDD" id="cd09272">
    <property type="entry name" value="RNase_HI_RT_Ty1"/>
    <property type="match status" value="1"/>
</dbReference>
<gene>
    <name evidence="2" type="ORF">Tco_0651857</name>
</gene>
<dbReference type="SUPFAM" id="SSF56672">
    <property type="entry name" value="DNA/RNA polymerases"/>
    <property type="match status" value="1"/>
</dbReference>
<dbReference type="PANTHER" id="PTHR11439:SF480">
    <property type="entry name" value="REVERSE TRANSCRIPTASE TY1_COPIA-TYPE DOMAIN-CONTAINING PROTEIN"/>
    <property type="match status" value="1"/>
</dbReference>
<dbReference type="EMBL" id="BQNB010008980">
    <property type="protein sequence ID" value="GJS57073.1"/>
    <property type="molecule type" value="Genomic_DNA"/>
</dbReference>
<keyword evidence="3" id="KW-1185">Reference proteome</keyword>
<name>A0ABQ4WVY5_9ASTR</name>
<reference evidence="2" key="2">
    <citation type="submission" date="2022-01" db="EMBL/GenBank/DDBJ databases">
        <authorList>
            <person name="Yamashiro T."/>
            <person name="Shiraishi A."/>
            <person name="Satake H."/>
            <person name="Nakayama K."/>
        </authorList>
    </citation>
    <scope>NUCLEOTIDE SEQUENCE</scope>
</reference>
<organism evidence="2 3">
    <name type="scientific">Tanacetum coccineum</name>
    <dbReference type="NCBI Taxonomy" id="301880"/>
    <lineage>
        <taxon>Eukaryota</taxon>
        <taxon>Viridiplantae</taxon>
        <taxon>Streptophyta</taxon>
        <taxon>Embryophyta</taxon>
        <taxon>Tracheophyta</taxon>
        <taxon>Spermatophyta</taxon>
        <taxon>Magnoliopsida</taxon>
        <taxon>eudicotyledons</taxon>
        <taxon>Gunneridae</taxon>
        <taxon>Pentapetalae</taxon>
        <taxon>asterids</taxon>
        <taxon>campanulids</taxon>
        <taxon>Asterales</taxon>
        <taxon>Asteraceae</taxon>
        <taxon>Asteroideae</taxon>
        <taxon>Anthemideae</taxon>
        <taxon>Anthemidinae</taxon>
        <taxon>Tanacetum</taxon>
    </lineage>
</organism>
<dbReference type="Proteomes" id="UP001151760">
    <property type="component" value="Unassembled WGS sequence"/>
</dbReference>
<reference evidence="2" key="1">
    <citation type="journal article" date="2022" name="Int. J. Mol. Sci.">
        <title>Draft Genome of Tanacetum Coccineum: Genomic Comparison of Closely Related Tanacetum-Family Plants.</title>
        <authorList>
            <person name="Yamashiro T."/>
            <person name="Shiraishi A."/>
            <person name="Nakayama K."/>
            <person name="Satake H."/>
        </authorList>
    </citation>
    <scope>NUCLEOTIDE SEQUENCE</scope>
</reference>
<protein>
    <submittedName>
        <fullName evidence="2">Uncharacterized mitochondrial protein-like protein</fullName>
    </submittedName>
</protein>
<evidence type="ECO:0000259" key="1">
    <source>
        <dbReference type="Pfam" id="PF07727"/>
    </source>
</evidence>
<sequence length="352" mass="40171">MHGKLKEEVYVVPPEGFEKPGEEEKVYKLAKSLYGLRQAPRTWNIKLDNTLKEMGFQQCMQEKAVYKAVTNEEFIIVAVYGDDIFVTGISLDLINEFKRRMASQFKMSDLGELTYYLGIEVSQGNDCVEIKQERYAMKILKEACMKDCNPALCPMEPRLKLSKVEDEPEVEATQYRKMVSCLRYLLHTRPDLTYSVGVVSRYMQSPRESHARAIKQILRYLKGTTSFGIKYNRSNDMKLVGYSDSSHSVDIDDGRSTTGHVFYLGTSPITWCSQKQTTVALSSCEAEFMAATAAASQAIWLRELLAEVTGLKRQKVIIRVDNKSAIALSKNPVFHGRSKHIHTRYHFIRECV</sequence>
<proteinExistence type="predicted"/>
<dbReference type="InterPro" id="IPR013103">
    <property type="entry name" value="RVT_2"/>
</dbReference>
<feature type="domain" description="Reverse transcriptase Ty1/copia-type" evidence="1">
    <location>
        <begin position="1"/>
        <end position="156"/>
    </location>
</feature>
<comment type="caution">
    <text evidence="2">The sequence shown here is derived from an EMBL/GenBank/DDBJ whole genome shotgun (WGS) entry which is preliminary data.</text>
</comment>
<dbReference type="InterPro" id="IPR043502">
    <property type="entry name" value="DNA/RNA_pol_sf"/>
</dbReference>
<evidence type="ECO:0000313" key="2">
    <source>
        <dbReference type="EMBL" id="GJS57073.1"/>
    </source>
</evidence>
<evidence type="ECO:0000313" key="3">
    <source>
        <dbReference type="Proteomes" id="UP001151760"/>
    </source>
</evidence>